<proteinExistence type="predicted"/>
<name>A0A8T0JVM8_PHAAN</name>
<dbReference type="AlphaFoldDB" id="A0A8T0JVM8"/>
<evidence type="ECO:0000313" key="1">
    <source>
        <dbReference type="EMBL" id="KAG2384709.1"/>
    </source>
</evidence>
<gene>
    <name evidence="1" type="ORF">HKW66_Vig0118010</name>
</gene>
<evidence type="ECO:0000313" key="2">
    <source>
        <dbReference type="Proteomes" id="UP000743370"/>
    </source>
</evidence>
<comment type="caution">
    <text evidence="1">The sequence shown here is derived from an EMBL/GenBank/DDBJ whole genome shotgun (WGS) entry which is preliminary data.</text>
</comment>
<organism evidence="1 2">
    <name type="scientific">Phaseolus angularis</name>
    <name type="common">Azuki bean</name>
    <name type="synonym">Vigna angularis</name>
    <dbReference type="NCBI Taxonomy" id="3914"/>
    <lineage>
        <taxon>Eukaryota</taxon>
        <taxon>Viridiplantae</taxon>
        <taxon>Streptophyta</taxon>
        <taxon>Embryophyta</taxon>
        <taxon>Tracheophyta</taxon>
        <taxon>Spermatophyta</taxon>
        <taxon>Magnoliopsida</taxon>
        <taxon>eudicotyledons</taxon>
        <taxon>Gunneridae</taxon>
        <taxon>Pentapetalae</taxon>
        <taxon>rosids</taxon>
        <taxon>fabids</taxon>
        <taxon>Fabales</taxon>
        <taxon>Fabaceae</taxon>
        <taxon>Papilionoideae</taxon>
        <taxon>50 kb inversion clade</taxon>
        <taxon>NPAAA clade</taxon>
        <taxon>indigoferoid/millettioid clade</taxon>
        <taxon>Phaseoleae</taxon>
        <taxon>Vigna</taxon>
    </lineage>
</organism>
<dbReference type="EMBL" id="JABFOF010000008">
    <property type="protein sequence ID" value="KAG2384709.1"/>
    <property type="molecule type" value="Genomic_DNA"/>
</dbReference>
<accession>A0A8T0JVM8</accession>
<dbReference type="Proteomes" id="UP000743370">
    <property type="component" value="Unassembled WGS sequence"/>
</dbReference>
<protein>
    <submittedName>
        <fullName evidence="1">Uncharacterized protein</fullName>
    </submittedName>
</protein>
<sequence>MSLSITMACSGPPLAAAKGIRCTNLTAHIIGLQFHVGYYEFYDSGFYYEMNEGYVSGEIHKSLMELPQYLNLN</sequence>
<reference evidence="1 2" key="1">
    <citation type="submission" date="2020-05" db="EMBL/GenBank/DDBJ databases">
        <title>Vigna angularis (adzuki bean) Var. LongXiaoDou No. 4 denovo assembly.</title>
        <authorList>
            <person name="Xiang H."/>
        </authorList>
    </citation>
    <scope>NUCLEOTIDE SEQUENCE [LARGE SCALE GENOMIC DNA]</scope>
    <source>
        <tissue evidence="1">Leaf</tissue>
    </source>
</reference>